<evidence type="ECO:0000256" key="3">
    <source>
        <dbReference type="ARBA" id="ARBA00023002"/>
    </source>
</evidence>
<evidence type="ECO:0000313" key="8">
    <source>
        <dbReference type="Proteomes" id="UP001629246"/>
    </source>
</evidence>
<sequence length="329" mass="35751">MSTSTMTTAPSGTPPLDAKIFVAGHAGLIGSALIRKLQAAGYRNLITRTRAELELRDSAQVIQFFESEKPQYVLLAAGRVGGILENQTLPADFINENLAIALNVLSAARRADVRRLIMFGSSCMYPRETAQPMPEEALLSGHPEPTSLPYAIAKLAGVHLCLAYNRQYGEQRFIPVIPNSAYGPNDNFDPKSGHVLSALMARFHQAKLDGAANVTLWGSGAPRREFVHADDIAAACLLLLREDLPQLSLPLNIGTGSDVSIRELAQAMAKVVDYQGELVWDASKPDGAMRKLLDSSRLHQLGWQAGIDLESGLRNTYAWYLQQTSAANV</sequence>
<feature type="binding site" evidence="5">
    <location>
        <position position="217"/>
    </location>
    <ligand>
        <name>substrate</name>
    </ligand>
</feature>
<keyword evidence="2 5" id="KW-0521">NADP</keyword>
<dbReference type="EC" id="1.1.1.271" evidence="5"/>
<dbReference type="Pfam" id="PF01370">
    <property type="entry name" value="Epimerase"/>
    <property type="match status" value="1"/>
</dbReference>
<feature type="site" description="Important for catalytic activity" evidence="5">
    <location>
        <position position="121"/>
    </location>
</feature>
<dbReference type="InterPro" id="IPR036291">
    <property type="entry name" value="NAD(P)-bd_dom_sf"/>
</dbReference>
<keyword evidence="8" id="KW-1185">Reference proteome</keyword>
<feature type="domain" description="NAD-dependent epimerase/dehydratase" evidence="6">
    <location>
        <begin position="20"/>
        <end position="242"/>
    </location>
</feature>
<dbReference type="InterPro" id="IPR028614">
    <property type="entry name" value="GDP_fucose/colitose_synth"/>
</dbReference>
<evidence type="ECO:0000256" key="2">
    <source>
        <dbReference type="ARBA" id="ARBA00022857"/>
    </source>
</evidence>
<name>A0ABW9A7E3_9BURK</name>
<evidence type="ECO:0000313" key="7">
    <source>
        <dbReference type="EMBL" id="MFL9924139.1"/>
    </source>
</evidence>
<feature type="binding site" evidence="5">
    <location>
        <position position="194"/>
    </location>
    <ligand>
        <name>NADP(+)</name>
        <dbReference type="ChEBI" id="CHEBI:58349"/>
    </ligand>
</feature>
<feature type="active site" description="Proton donor/acceptor" evidence="5">
    <location>
        <position position="150"/>
    </location>
</feature>
<proteinExistence type="inferred from homology"/>
<evidence type="ECO:0000256" key="5">
    <source>
        <dbReference type="HAMAP-Rule" id="MF_00956"/>
    </source>
</evidence>
<evidence type="ECO:0000259" key="6">
    <source>
        <dbReference type="Pfam" id="PF01370"/>
    </source>
</evidence>
<keyword evidence="3 5" id="KW-0560">Oxidoreductase</keyword>
<accession>A0ABW9A7E3</accession>
<gene>
    <name evidence="5" type="primary">fcl</name>
    <name evidence="7" type="ORF">PQR62_07680</name>
</gene>
<dbReference type="InterPro" id="IPR001509">
    <property type="entry name" value="Epimerase_deHydtase"/>
</dbReference>
<protein>
    <recommendedName>
        <fullName evidence="5">GDP-L-fucose synthase</fullName>
        <ecNumber evidence="5">1.1.1.271</ecNumber>
    </recommendedName>
    <alternativeName>
        <fullName evidence="5">GDP-4-keto-6-deoxy-D-mannose-3,5-epimerase-4-reductase</fullName>
    </alternativeName>
</protein>
<comment type="catalytic activity">
    <reaction evidence="5">
        <text>GDP-beta-L-fucose + NADP(+) = GDP-4-dehydro-alpha-D-rhamnose + NADPH + H(+)</text>
        <dbReference type="Rhea" id="RHEA:18885"/>
        <dbReference type="ChEBI" id="CHEBI:15378"/>
        <dbReference type="ChEBI" id="CHEBI:57273"/>
        <dbReference type="ChEBI" id="CHEBI:57783"/>
        <dbReference type="ChEBI" id="CHEBI:57964"/>
        <dbReference type="ChEBI" id="CHEBI:58349"/>
        <dbReference type="EC" id="1.1.1.271"/>
    </reaction>
</comment>
<dbReference type="Proteomes" id="UP001629246">
    <property type="component" value="Unassembled WGS sequence"/>
</dbReference>
<feature type="binding site" evidence="5">
    <location>
        <begin position="24"/>
        <end position="30"/>
    </location>
    <ligand>
        <name>NADP(+)</name>
        <dbReference type="ChEBI" id="CHEBI:58349"/>
    </ligand>
</feature>
<dbReference type="Gene3D" id="3.40.50.720">
    <property type="entry name" value="NAD(P)-binding Rossmann-like Domain"/>
    <property type="match status" value="1"/>
</dbReference>
<feature type="binding site" evidence="5">
    <location>
        <position position="224"/>
    </location>
    <ligand>
        <name>substrate</name>
    </ligand>
</feature>
<keyword evidence="5" id="KW-0511">Multifunctional enzyme</keyword>
<dbReference type="HAMAP" id="MF_00956">
    <property type="entry name" value="GDP_fucose_synth"/>
    <property type="match status" value="1"/>
</dbReference>
<feature type="site" description="Important for catalytic activity" evidence="5">
    <location>
        <position position="123"/>
    </location>
</feature>
<comment type="caution">
    <text evidence="7">The sequence shown here is derived from an EMBL/GenBank/DDBJ whole genome shotgun (WGS) entry which is preliminary data.</text>
</comment>
<dbReference type="PANTHER" id="PTHR43238">
    <property type="entry name" value="GDP-L-FUCOSE SYNTHASE"/>
    <property type="match status" value="1"/>
</dbReference>
<dbReference type="Gene3D" id="3.90.25.10">
    <property type="entry name" value="UDP-galactose 4-epimerase, domain 1"/>
    <property type="match status" value="1"/>
</dbReference>
<dbReference type="PANTHER" id="PTHR43238:SF1">
    <property type="entry name" value="GDP-L-FUCOSE SYNTHASE"/>
    <property type="match status" value="1"/>
</dbReference>
<dbReference type="CDD" id="cd05239">
    <property type="entry name" value="GDP_FS_SDR_e"/>
    <property type="match status" value="1"/>
</dbReference>
<feature type="binding site" evidence="5">
    <location>
        <position position="202"/>
    </location>
    <ligand>
        <name>substrate</name>
    </ligand>
</feature>
<feature type="binding site" evidence="5">
    <location>
        <position position="154"/>
    </location>
    <ligand>
        <name>NADP(+)</name>
        <dbReference type="ChEBI" id="CHEBI:58349"/>
    </ligand>
</feature>
<evidence type="ECO:0000256" key="1">
    <source>
        <dbReference type="ARBA" id="ARBA00005959"/>
    </source>
</evidence>
<comment type="function">
    <text evidence="5">Catalyzes the two-step NADP-dependent conversion of GDP-4-dehydro-6-deoxy-D-mannose to GDP-fucose, involving an epimerase and a reductase reaction.</text>
</comment>
<dbReference type="SUPFAM" id="SSF51735">
    <property type="entry name" value="NAD(P)-binding Rossmann-fold domains"/>
    <property type="match status" value="1"/>
</dbReference>
<comment type="pathway">
    <text evidence="5">Nucleotide-sugar biosynthesis; GDP-L-fucose biosynthesis via de novo pathway; GDP-L-fucose from GDP-alpha-D-mannose: step 2/2.</text>
</comment>
<dbReference type="EMBL" id="JAQQFM010000003">
    <property type="protein sequence ID" value="MFL9924139.1"/>
    <property type="molecule type" value="Genomic_DNA"/>
</dbReference>
<keyword evidence="4 5" id="KW-0413">Isomerase</keyword>
<evidence type="ECO:0000256" key="4">
    <source>
        <dbReference type="ARBA" id="ARBA00023235"/>
    </source>
</evidence>
<organism evidence="7 8">
    <name type="scientific">Herbaspirillum lusitanum</name>
    <dbReference type="NCBI Taxonomy" id="213312"/>
    <lineage>
        <taxon>Bacteria</taxon>
        <taxon>Pseudomonadati</taxon>
        <taxon>Pseudomonadota</taxon>
        <taxon>Betaproteobacteria</taxon>
        <taxon>Burkholderiales</taxon>
        <taxon>Oxalobacteraceae</taxon>
        <taxon>Herbaspirillum</taxon>
    </lineage>
</organism>
<comment type="similarity">
    <text evidence="1 5">Belongs to the NAD(P)-dependent epimerase/dehydratase family. Fucose synthase subfamily.</text>
</comment>
<reference evidence="7 8" key="1">
    <citation type="journal article" date="2024" name="Chem. Sci.">
        <title>Discovery of megapolipeptins by genome mining of a Burkholderiales bacteria collection.</title>
        <authorList>
            <person name="Paulo B.S."/>
            <person name="Recchia M.J.J."/>
            <person name="Lee S."/>
            <person name="Fergusson C.H."/>
            <person name="Romanowski S.B."/>
            <person name="Hernandez A."/>
            <person name="Krull N."/>
            <person name="Liu D.Y."/>
            <person name="Cavanagh H."/>
            <person name="Bos A."/>
            <person name="Gray C.A."/>
            <person name="Murphy B.T."/>
            <person name="Linington R.G."/>
            <person name="Eustaquio A.S."/>
        </authorList>
    </citation>
    <scope>NUCLEOTIDE SEQUENCE [LARGE SCALE GENOMIC DNA]</scope>
    <source>
        <strain evidence="7 8">RL21-008-BIB-A</strain>
    </source>
</reference>
<dbReference type="RefSeq" id="WP_408156467.1">
    <property type="nucleotide sequence ID" value="NZ_JAQQFM010000003.1"/>
</dbReference>
<feature type="binding site" evidence="5">
    <location>
        <position position="286"/>
    </location>
    <ligand>
        <name>substrate</name>
    </ligand>
</feature>
<comment type="caution">
    <text evidence="5">Lacks conserved residue(s) required for the propagation of feature annotation.</text>
</comment>